<proteinExistence type="predicted"/>
<reference evidence="1 2" key="1">
    <citation type="submission" date="2016-09" db="EMBL/GenBank/DDBJ databases">
        <title>Rhizobium oryziradicis sp. nov., isolated from the root of rice.</title>
        <authorList>
            <person name="Zhao J."/>
            <person name="Zhang X."/>
        </authorList>
    </citation>
    <scope>NUCLEOTIDE SEQUENCE [LARGE SCALE GENOMIC DNA]</scope>
    <source>
        <strain evidence="1 2">N19</strain>
    </source>
</reference>
<accession>A0A1Q8ZT85</accession>
<dbReference type="AlphaFoldDB" id="A0A1Q8ZT85"/>
<evidence type="ECO:0000313" key="2">
    <source>
        <dbReference type="Proteomes" id="UP000186894"/>
    </source>
</evidence>
<name>A0A1Q8ZT85_9HYPH</name>
<keyword evidence="2" id="KW-1185">Reference proteome</keyword>
<evidence type="ECO:0000313" key="1">
    <source>
        <dbReference type="EMBL" id="OLP45285.1"/>
    </source>
</evidence>
<sequence length="70" mass="7567">MTSPFGMTLCNSIARDSGAAQPAIAFCLHVMGAMVDAKNILVLAFRLVSIFLSVNEISYFSMKFNGLCKC</sequence>
<organism evidence="1 2">
    <name type="scientific">Rhizobium oryziradicis</name>
    <dbReference type="NCBI Taxonomy" id="1867956"/>
    <lineage>
        <taxon>Bacteria</taxon>
        <taxon>Pseudomonadati</taxon>
        <taxon>Pseudomonadota</taxon>
        <taxon>Alphaproteobacteria</taxon>
        <taxon>Hyphomicrobiales</taxon>
        <taxon>Rhizobiaceae</taxon>
        <taxon>Rhizobium/Agrobacterium group</taxon>
        <taxon>Rhizobium</taxon>
    </lineage>
</organism>
<comment type="caution">
    <text evidence="1">The sequence shown here is derived from an EMBL/GenBank/DDBJ whole genome shotgun (WGS) entry which is preliminary data.</text>
</comment>
<gene>
    <name evidence="1" type="ORF">BJF95_18415</name>
</gene>
<dbReference type="Proteomes" id="UP000186894">
    <property type="component" value="Unassembled WGS sequence"/>
</dbReference>
<protein>
    <submittedName>
        <fullName evidence="1">Uncharacterized protein</fullName>
    </submittedName>
</protein>
<dbReference type="EMBL" id="MKIM01000025">
    <property type="protein sequence ID" value="OLP45285.1"/>
    <property type="molecule type" value="Genomic_DNA"/>
</dbReference>